<protein>
    <submittedName>
        <fullName evidence="6">Short-chain dehydrogenase</fullName>
    </submittedName>
</protein>
<dbReference type="STRING" id="1209931.A0A135UN52"/>
<dbReference type="SUPFAM" id="SSF51735">
    <property type="entry name" value="NAD(P)-binding Rossmann-fold domains"/>
    <property type="match status" value="1"/>
</dbReference>
<dbReference type="InterPro" id="IPR036291">
    <property type="entry name" value="NAD(P)-bd_dom_sf"/>
</dbReference>
<dbReference type="GO" id="GO:0048038">
    <property type="term" value="F:quinone binding"/>
    <property type="evidence" value="ECO:0007669"/>
    <property type="project" value="TreeGrafter"/>
</dbReference>
<evidence type="ECO:0000313" key="6">
    <source>
        <dbReference type="EMBL" id="KXH61818.1"/>
    </source>
</evidence>
<name>A0A135UN52_9PEZI</name>
<dbReference type="GO" id="GO:0006633">
    <property type="term" value="P:fatty acid biosynthetic process"/>
    <property type="evidence" value="ECO:0007669"/>
    <property type="project" value="TreeGrafter"/>
</dbReference>
<evidence type="ECO:0000313" key="7">
    <source>
        <dbReference type="Proteomes" id="UP000070121"/>
    </source>
</evidence>
<comment type="similarity">
    <text evidence="1 4">Belongs to the short-chain dehydrogenases/reductases (SDR) family.</text>
</comment>
<dbReference type="Pfam" id="PF00106">
    <property type="entry name" value="adh_short"/>
    <property type="match status" value="1"/>
</dbReference>
<dbReference type="InterPro" id="IPR002347">
    <property type="entry name" value="SDR_fam"/>
</dbReference>
<evidence type="ECO:0000259" key="5">
    <source>
        <dbReference type="SMART" id="SM00822"/>
    </source>
</evidence>
<dbReference type="FunFam" id="3.40.50.720:FF:000374">
    <property type="entry name" value="3-oxoacyl-(Acyl-carrier-protein) reductase"/>
    <property type="match status" value="1"/>
</dbReference>
<dbReference type="PRINTS" id="PR00081">
    <property type="entry name" value="GDHRDH"/>
</dbReference>
<dbReference type="Proteomes" id="UP000070121">
    <property type="component" value="Unassembled WGS sequence"/>
</dbReference>
<organism evidence="6 7">
    <name type="scientific">Colletotrichum salicis</name>
    <dbReference type="NCBI Taxonomy" id="1209931"/>
    <lineage>
        <taxon>Eukaryota</taxon>
        <taxon>Fungi</taxon>
        <taxon>Dikarya</taxon>
        <taxon>Ascomycota</taxon>
        <taxon>Pezizomycotina</taxon>
        <taxon>Sordariomycetes</taxon>
        <taxon>Hypocreomycetidae</taxon>
        <taxon>Glomerellales</taxon>
        <taxon>Glomerellaceae</taxon>
        <taxon>Colletotrichum</taxon>
        <taxon>Colletotrichum acutatum species complex</taxon>
    </lineage>
</organism>
<keyword evidence="2" id="KW-0521">NADP</keyword>
<dbReference type="PANTHER" id="PTHR42760:SF111">
    <property type="entry name" value="3-OXOACYL-(ACYL-CARRIER-PROTEIN) REDUCTASE (AFU_ORTHOLOGUE AFUA_1G10100)"/>
    <property type="match status" value="1"/>
</dbReference>
<sequence length="287" mass="30343">MSRSLDGKLGIVTGASRGIGVAIAEHLAAKGCNLILGYTSPSSQSPAEQLATDLSNKHNIQTLAVQADMGTPEGPQSLVATAKSHFEKTNNNDNKKFQIDILINNAGVAQNNLLPSITVSQFDVSYRVNVLGPLLLTQAVQPYLPTDRSGRIVNMSSVSSSAGFPEQSVYGGTKAALEAMTRTWARELSENATVNAINPGPVLTEMYAGNTPEFKRFIKGFIEHAPLMKARQGIDSDELVKAAEEEGGRPAYVGEIAGIVGMLVSADSAWCTGQVVCANGGMFFGLQ</sequence>
<reference evidence="6 7" key="1">
    <citation type="submission" date="2014-02" db="EMBL/GenBank/DDBJ databases">
        <title>The genome sequence of Colletotrichum salicis CBS 607.94.</title>
        <authorList>
            <person name="Baroncelli R."/>
            <person name="Thon M.R."/>
        </authorList>
    </citation>
    <scope>NUCLEOTIDE SEQUENCE [LARGE SCALE GENOMIC DNA]</scope>
    <source>
        <strain evidence="6 7">CBS 607.94</strain>
    </source>
</reference>
<dbReference type="SMART" id="SM00822">
    <property type="entry name" value="PKS_KR"/>
    <property type="match status" value="1"/>
</dbReference>
<comment type="caution">
    <text evidence="6">The sequence shown here is derived from an EMBL/GenBank/DDBJ whole genome shotgun (WGS) entry which is preliminary data.</text>
</comment>
<dbReference type="InterPro" id="IPR020904">
    <property type="entry name" value="Sc_DH/Rdtase_CS"/>
</dbReference>
<dbReference type="AlphaFoldDB" id="A0A135UN52"/>
<dbReference type="Gene3D" id="3.40.50.720">
    <property type="entry name" value="NAD(P)-binding Rossmann-like Domain"/>
    <property type="match status" value="1"/>
</dbReference>
<dbReference type="GO" id="GO:0016616">
    <property type="term" value="F:oxidoreductase activity, acting on the CH-OH group of donors, NAD or NADP as acceptor"/>
    <property type="evidence" value="ECO:0007669"/>
    <property type="project" value="TreeGrafter"/>
</dbReference>
<proteinExistence type="inferred from homology"/>
<feature type="domain" description="Ketoreductase" evidence="5">
    <location>
        <begin position="8"/>
        <end position="205"/>
    </location>
</feature>
<evidence type="ECO:0000256" key="4">
    <source>
        <dbReference type="RuleBase" id="RU000363"/>
    </source>
</evidence>
<dbReference type="CDD" id="cd05233">
    <property type="entry name" value="SDR_c"/>
    <property type="match status" value="1"/>
</dbReference>
<keyword evidence="3" id="KW-0560">Oxidoreductase</keyword>
<dbReference type="PROSITE" id="PS00061">
    <property type="entry name" value="ADH_SHORT"/>
    <property type="match status" value="1"/>
</dbReference>
<dbReference type="PRINTS" id="PR00080">
    <property type="entry name" value="SDRFAMILY"/>
</dbReference>
<evidence type="ECO:0000256" key="2">
    <source>
        <dbReference type="ARBA" id="ARBA00022857"/>
    </source>
</evidence>
<gene>
    <name evidence="6" type="ORF">CSAL01_08584</name>
</gene>
<dbReference type="EMBL" id="JFFI01001241">
    <property type="protein sequence ID" value="KXH61818.1"/>
    <property type="molecule type" value="Genomic_DNA"/>
</dbReference>
<evidence type="ECO:0000256" key="1">
    <source>
        <dbReference type="ARBA" id="ARBA00006484"/>
    </source>
</evidence>
<dbReference type="InterPro" id="IPR057326">
    <property type="entry name" value="KR_dom"/>
</dbReference>
<dbReference type="PANTHER" id="PTHR42760">
    <property type="entry name" value="SHORT-CHAIN DEHYDROGENASES/REDUCTASES FAMILY MEMBER"/>
    <property type="match status" value="1"/>
</dbReference>
<accession>A0A135UN52</accession>
<keyword evidence="7" id="KW-1185">Reference proteome</keyword>
<dbReference type="OrthoDB" id="47007at2759"/>
<evidence type="ECO:0000256" key="3">
    <source>
        <dbReference type="ARBA" id="ARBA00023002"/>
    </source>
</evidence>